<dbReference type="EMBL" id="MFEL01000008">
    <property type="protein sequence ID" value="OGE81499.1"/>
    <property type="molecule type" value="Genomic_DNA"/>
</dbReference>
<comment type="caution">
    <text evidence="2">The sequence shown here is derived from an EMBL/GenBank/DDBJ whole genome shotgun (WGS) entry which is preliminary data.</text>
</comment>
<dbReference type="InterPro" id="IPR004860">
    <property type="entry name" value="LAGLIDADG_dom"/>
</dbReference>
<reference evidence="2 3" key="1">
    <citation type="journal article" date="2016" name="Nat. Commun.">
        <title>Thousands of microbial genomes shed light on interconnected biogeochemical processes in an aquifer system.</title>
        <authorList>
            <person name="Anantharaman K."/>
            <person name="Brown C.T."/>
            <person name="Hug L.A."/>
            <person name="Sharon I."/>
            <person name="Castelle C.J."/>
            <person name="Probst A.J."/>
            <person name="Thomas B.C."/>
            <person name="Singh A."/>
            <person name="Wilkins M.J."/>
            <person name="Karaoz U."/>
            <person name="Brodie E.L."/>
            <person name="Williams K.H."/>
            <person name="Hubbard S.S."/>
            <person name="Banfield J.F."/>
        </authorList>
    </citation>
    <scope>NUCLEOTIDE SEQUENCE [LARGE SCALE GENOMIC DNA]</scope>
</reference>
<dbReference type="GO" id="GO:0016539">
    <property type="term" value="P:intein-mediated protein splicing"/>
    <property type="evidence" value="ECO:0007669"/>
    <property type="project" value="InterPro"/>
</dbReference>
<dbReference type="PRINTS" id="PR00379">
    <property type="entry name" value="INTEIN"/>
</dbReference>
<dbReference type="Gene3D" id="3.10.28.10">
    <property type="entry name" value="Homing endonucleases"/>
    <property type="match status" value="1"/>
</dbReference>
<organism evidence="2 3">
    <name type="scientific">Candidatus Doudnabacteria bacterium RIFCSPHIGHO2_01_FULL_46_24</name>
    <dbReference type="NCBI Taxonomy" id="1817825"/>
    <lineage>
        <taxon>Bacteria</taxon>
        <taxon>Candidatus Doudnaibacteriota</taxon>
    </lineage>
</organism>
<evidence type="ECO:0000259" key="1">
    <source>
        <dbReference type="PROSITE" id="PS50819"/>
    </source>
</evidence>
<protein>
    <recommendedName>
        <fullName evidence="1">DOD-type homing endonuclease domain-containing protein</fullName>
    </recommendedName>
</protein>
<dbReference type="Proteomes" id="UP000178892">
    <property type="component" value="Unassembled WGS sequence"/>
</dbReference>
<name>A0A1F5NV08_9BACT</name>
<dbReference type="SUPFAM" id="SSF55608">
    <property type="entry name" value="Homing endonucleases"/>
    <property type="match status" value="1"/>
</dbReference>
<dbReference type="AlphaFoldDB" id="A0A1F5NV08"/>
<accession>A0A1F5NV08</accession>
<gene>
    <name evidence="2" type="ORF">A2720_03085</name>
</gene>
<dbReference type="GO" id="GO:0004519">
    <property type="term" value="F:endonuclease activity"/>
    <property type="evidence" value="ECO:0007669"/>
    <property type="project" value="InterPro"/>
</dbReference>
<dbReference type="InterPro" id="IPR004042">
    <property type="entry name" value="Intein_endonuc_central"/>
</dbReference>
<evidence type="ECO:0000313" key="3">
    <source>
        <dbReference type="Proteomes" id="UP000178892"/>
    </source>
</evidence>
<sequence>MPELKYNENFAYVAGVALGDGNLSNPNGRAVRLRVTCDNKYPKLIDRIKKSIKVLLPENQVSLVGRKRNCTDVSCYSNKWEKLLGWRADGGSKYKQKVSIPGWIKIKKIYKIACLKGLIETDGSVYIDRGYEMVIFKTIIPGLAKDVFELIKSLGFQPHIYKLKGNYDLEHNFNRKPSYHVRISKRVREFLDLLQIKKN</sequence>
<dbReference type="STRING" id="1817825.A2720_03085"/>
<dbReference type="InterPro" id="IPR006142">
    <property type="entry name" value="INTEIN"/>
</dbReference>
<dbReference type="PROSITE" id="PS50819">
    <property type="entry name" value="INTEIN_ENDONUCLEASE"/>
    <property type="match status" value="1"/>
</dbReference>
<dbReference type="Pfam" id="PF14528">
    <property type="entry name" value="LAGLIDADG_3"/>
    <property type="match status" value="1"/>
</dbReference>
<evidence type="ECO:0000313" key="2">
    <source>
        <dbReference type="EMBL" id="OGE81499.1"/>
    </source>
</evidence>
<dbReference type="InterPro" id="IPR027434">
    <property type="entry name" value="Homing_endonucl"/>
</dbReference>
<feature type="domain" description="DOD-type homing endonuclease" evidence="1">
    <location>
        <begin position="83"/>
        <end position="156"/>
    </location>
</feature>
<proteinExistence type="predicted"/>